<proteinExistence type="predicted"/>
<protein>
    <submittedName>
        <fullName evidence="3 4">Uncharacterized protein</fullName>
    </submittedName>
</protein>
<sequence length="68" mass="7549">LTSALSAAFLIYLLSEATFHVSPIIKLIISEIMAFSKEQQNHPRAFCNVTSFESFAKSANILPKIDAY</sequence>
<dbReference type="WBParaSite" id="PgE074_g002_t03">
    <property type="protein sequence ID" value="PgE074_g002_t03"/>
    <property type="gene ID" value="PgE074_g002"/>
</dbReference>
<name>A0A915A1I1_PARUN</name>
<evidence type="ECO:0000256" key="1">
    <source>
        <dbReference type="SAM" id="SignalP"/>
    </source>
</evidence>
<feature type="signal peptide" evidence="1">
    <location>
        <begin position="1"/>
        <end position="17"/>
    </location>
</feature>
<organism evidence="2 3">
    <name type="scientific">Parascaris univalens</name>
    <name type="common">Nematode worm</name>
    <dbReference type="NCBI Taxonomy" id="6257"/>
    <lineage>
        <taxon>Eukaryota</taxon>
        <taxon>Metazoa</taxon>
        <taxon>Ecdysozoa</taxon>
        <taxon>Nematoda</taxon>
        <taxon>Chromadorea</taxon>
        <taxon>Rhabditida</taxon>
        <taxon>Spirurina</taxon>
        <taxon>Ascaridomorpha</taxon>
        <taxon>Ascaridoidea</taxon>
        <taxon>Ascarididae</taxon>
        <taxon>Parascaris</taxon>
    </lineage>
</organism>
<feature type="chain" id="PRO_5038275979" evidence="1">
    <location>
        <begin position="18"/>
        <end position="68"/>
    </location>
</feature>
<dbReference type="AlphaFoldDB" id="A0A915A1I1"/>
<reference evidence="3 4" key="1">
    <citation type="submission" date="2022-11" db="UniProtKB">
        <authorList>
            <consortium name="WormBaseParasite"/>
        </authorList>
    </citation>
    <scope>IDENTIFICATION</scope>
</reference>
<evidence type="ECO:0000313" key="4">
    <source>
        <dbReference type="WBParaSite" id="PgE074_g002_t04"/>
    </source>
</evidence>
<keyword evidence="2" id="KW-1185">Reference proteome</keyword>
<keyword evidence="1" id="KW-0732">Signal</keyword>
<dbReference type="Proteomes" id="UP000887569">
    <property type="component" value="Unplaced"/>
</dbReference>
<evidence type="ECO:0000313" key="3">
    <source>
        <dbReference type="WBParaSite" id="PgE074_g002_t03"/>
    </source>
</evidence>
<accession>A0A915A1I1</accession>
<evidence type="ECO:0000313" key="2">
    <source>
        <dbReference type="Proteomes" id="UP000887569"/>
    </source>
</evidence>
<dbReference type="WBParaSite" id="PgE074_g002_t04">
    <property type="protein sequence ID" value="PgE074_g002_t04"/>
    <property type="gene ID" value="PgE074_g002"/>
</dbReference>